<evidence type="ECO:0000259" key="1">
    <source>
        <dbReference type="Pfam" id="PF00535"/>
    </source>
</evidence>
<dbReference type="STRING" id="272562.CA_C1614"/>
<dbReference type="eggNOG" id="COG0463">
    <property type="taxonomic scope" value="Bacteria"/>
</dbReference>
<reference evidence="2 3" key="1">
    <citation type="journal article" date="2001" name="J. Bacteriol.">
        <title>Genome sequence and comparative analysis of the solvent-producing bacterium Clostridium acetobutylicum.</title>
        <authorList>
            <person name="Nolling J."/>
            <person name="Breton G."/>
            <person name="Omelchenko M.V."/>
            <person name="Makarova K.S."/>
            <person name="Zeng Q."/>
            <person name="Gibson R."/>
            <person name="Lee H.M."/>
            <person name="Dubois J."/>
            <person name="Qiu D."/>
            <person name="Hitti J."/>
            <person name="Wolf Y.I."/>
            <person name="Tatusov R.L."/>
            <person name="Sabathe F."/>
            <person name="Doucette-Stamm L."/>
            <person name="Soucaille P."/>
            <person name="Daly M.J."/>
            <person name="Bennett G.N."/>
            <person name="Koonin E.V."/>
            <person name="Smith D.R."/>
        </authorList>
    </citation>
    <scope>NUCLEOTIDE SEQUENCE [LARGE SCALE GENOMIC DNA]</scope>
    <source>
        <strain evidence="3">ATCC 824 / DSM 792 / JCM 1419 / LMG 5710 / VKM B-1787</strain>
    </source>
</reference>
<dbReference type="KEGG" id="cac:CA_C1614"/>
<dbReference type="PIR" id="B97099">
    <property type="entry name" value="B97099"/>
</dbReference>
<evidence type="ECO:0000313" key="3">
    <source>
        <dbReference type="Proteomes" id="UP000000814"/>
    </source>
</evidence>
<proteinExistence type="predicted"/>
<dbReference type="AlphaFoldDB" id="Q97IM6"/>
<dbReference type="Gene3D" id="3.90.550.10">
    <property type="entry name" value="Spore Coat Polysaccharide Biosynthesis Protein SpsA, Chain A"/>
    <property type="match status" value="1"/>
</dbReference>
<dbReference type="SUPFAM" id="SSF53448">
    <property type="entry name" value="Nucleotide-diphospho-sugar transferases"/>
    <property type="match status" value="1"/>
</dbReference>
<dbReference type="HOGENOM" id="CLU_1101404_0_0_9"/>
<feature type="domain" description="Glycosyltransferase 2-like" evidence="1">
    <location>
        <begin position="33"/>
        <end position="141"/>
    </location>
</feature>
<dbReference type="RefSeq" id="WP_010964922.1">
    <property type="nucleotide sequence ID" value="NC_003030.1"/>
</dbReference>
<dbReference type="GeneID" id="44998111"/>
<dbReference type="EMBL" id="AE001437">
    <property type="protein sequence ID" value="AAK79581.1"/>
    <property type="molecule type" value="Genomic_DNA"/>
</dbReference>
<dbReference type="OrthoDB" id="6713581at2"/>
<dbReference type="InterPro" id="IPR029044">
    <property type="entry name" value="Nucleotide-diphossugar_trans"/>
</dbReference>
<dbReference type="Pfam" id="PF00535">
    <property type="entry name" value="Glycos_transf_2"/>
    <property type="match status" value="1"/>
</dbReference>
<dbReference type="PATRIC" id="fig|272562.8.peg.1814"/>
<protein>
    <submittedName>
        <fullName evidence="2">Predicted glycosyltransferase</fullName>
    </submittedName>
</protein>
<evidence type="ECO:0000313" key="2">
    <source>
        <dbReference type="EMBL" id="AAK79581.1"/>
    </source>
</evidence>
<organism evidence="2 3">
    <name type="scientific">Clostridium acetobutylicum (strain ATCC 824 / DSM 792 / JCM 1419 / IAM 19013 / LMG 5710 / NBRC 13948 / NRRL B-527 / VKM B-1787 / 2291 / W)</name>
    <dbReference type="NCBI Taxonomy" id="272562"/>
    <lineage>
        <taxon>Bacteria</taxon>
        <taxon>Bacillati</taxon>
        <taxon>Bacillota</taxon>
        <taxon>Clostridia</taxon>
        <taxon>Eubacteriales</taxon>
        <taxon>Clostridiaceae</taxon>
        <taxon>Clostridium</taxon>
    </lineage>
</organism>
<gene>
    <name evidence="2" type="ordered locus">CA_C1614</name>
</gene>
<dbReference type="CAZy" id="GT2">
    <property type="family name" value="Glycosyltransferase Family 2"/>
</dbReference>
<dbReference type="Proteomes" id="UP000000814">
    <property type="component" value="Chromosome"/>
</dbReference>
<accession>Q97IM6</accession>
<sequence>MIKIVTDNFLYEKEKVLALRYMYDSAKKPGITIITVTNKQKYIKNIMDNFRRCLYPKKEFIIILNDTKLQTSLYKNYFSKTKNLKLFKVDSSYSLGECLNLAISKSNYNYIAKMDDDDYYGSHYILDSMNAFNYTDASIIGKATHFIYFEDRTLLNLWCQGNENTYATSVAGATFVMKKSIFNKVKFNSLNNGEDIDLLSQCNNLGIKIYSCSKFNYVYNRHASPDNHSWKISNDLLVKRSIKLCITKSYKRIVHI</sequence>
<dbReference type="InterPro" id="IPR001173">
    <property type="entry name" value="Glyco_trans_2-like"/>
</dbReference>
<name>Q97IM6_CLOAB</name>
<keyword evidence="3" id="KW-1185">Reference proteome</keyword>